<proteinExistence type="predicted"/>
<evidence type="ECO:0000313" key="2">
    <source>
        <dbReference type="Proteomes" id="UP000252893"/>
    </source>
</evidence>
<reference evidence="1 2" key="1">
    <citation type="submission" date="2018-06" db="EMBL/GenBank/DDBJ databases">
        <title>Genomic Encyclopedia of Type Strains, Phase IV (KMG-IV): sequencing the most valuable type-strain genomes for metagenomic binning, comparative biology and taxonomic classification.</title>
        <authorList>
            <person name="Goeker M."/>
        </authorList>
    </citation>
    <scope>NUCLEOTIDE SEQUENCE [LARGE SCALE GENOMIC DNA]</scope>
    <source>
        <strain evidence="1 2">DSM 25619</strain>
    </source>
</reference>
<dbReference type="EMBL" id="QNRH01000012">
    <property type="protein sequence ID" value="RBO90542.1"/>
    <property type="molecule type" value="Genomic_DNA"/>
</dbReference>
<keyword evidence="2" id="KW-1185">Reference proteome</keyword>
<sequence length="45" mass="5133">MNMNLGDIRLLIEAGLNHTVQITSFGRCYNPQQLDCLVRNVPPNY</sequence>
<protein>
    <submittedName>
        <fullName evidence="1">Uncharacterized protein</fullName>
    </submittedName>
</protein>
<dbReference type="AlphaFoldDB" id="A0A366DKE2"/>
<name>A0A366DKE2_9HYPH</name>
<organism evidence="1 2">
    <name type="scientific">Pseudochrobactrum asaccharolyticum</name>
    <dbReference type="NCBI Taxonomy" id="354351"/>
    <lineage>
        <taxon>Bacteria</taxon>
        <taxon>Pseudomonadati</taxon>
        <taxon>Pseudomonadota</taxon>
        <taxon>Alphaproteobacteria</taxon>
        <taxon>Hyphomicrobiales</taxon>
        <taxon>Brucellaceae</taxon>
        <taxon>Pseudochrobactrum</taxon>
    </lineage>
</organism>
<dbReference type="Proteomes" id="UP000252893">
    <property type="component" value="Unassembled WGS sequence"/>
</dbReference>
<gene>
    <name evidence="1" type="ORF">DFR47_11211</name>
</gene>
<evidence type="ECO:0000313" key="1">
    <source>
        <dbReference type="EMBL" id="RBO90542.1"/>
    </source>
</evidence>
<accession>A0A366DKE2</accession>
<comment type="caution">
    <text evidence="1">The sequence shown here is derived from an EMBL/GenBank/DDBJ whole genome shotgun (WGS) entry which is preliminary data.</text>
</comment>